<reference evidence="1 2" key="1">
    <citation type="submission" date="2021-08" db="EMBL/GenBank/DDBJ databases">
        <title>Stenotrophomonas forensis sp. nov., isolated from contaminated viral transport media.</title>
        <authorList>
            <person name="Nguyen S.V."/>
            <person name="Edwards D."/>
            <person name="Scott S."/>
            <person name="Doss J."/>
            <person name="Merid S."/>
            <person name="Zelaya E."/>
            <person name="Maza C."/>
            <person name="Mann M."/>
            <person name="Hamilton B."/>
            <person name="Blackwell R."/>
            <person name="Tran A."/>
            <person name="Hauser J."/>
        </authorList>
    </citation>
    <scope>NUCLEOTIDE SEQUENCE [LARGE SCALE GENOMIC DNA]</scope>
    <source>
        <strain evidence="1 2">DFS-20110405</strain>
    </source>
</reference>
<protein>
    <submittedName>
        <fullName evidence="1">Uncharacterized protein</fullName>
    </submittedName>
</protein>
<keyword evidence="2" id="KW-1185">Reference proteome</keyword>
<dbReference type="Proteomes" id="UP001216828">
    <property type="component" value="Chromosome"/>
</dbReference>
<proteinExistence type="predicted"/>
<accession>A0ABY7XYR6</accession>
<organism evidence="1 2">
    <name type="scientific">Stenotrophomonas forensis</name>
    <dbReference type="NCBI Taxonomy" id="2871169"/>
    <lineage>
        <taxon>Bacteria</taxon>
        <taxon>Pseudomonadati</taxon>
        <taxon>Pseudomonadota</taxon>
        <taxon>Gammaproteobacteria</taxon>
        <taxon>Lysobacterales</taxon>
        <taxon>Lysobacteraceae</taxon>
        <taxon>Stenotrophomonas</taxon>
        <taxon>Stenotrophomonas maltophilia group</taxon>
    </lineage>
</organism>
<name>A0ABY7XYR6_9GAMM</name>
<dbReference type="EMBL" id="CP082270">
    <property type="protein sequence ID" value="WDM62841.1"/>
    <property type="molecule type" value="Genomic_DNA"/>
</dbReference>
<sequence length="120" mass="12808">MTMNLWTATADKGESTDTFMARVGREALLVLGPSQAVICGQLVSTAGQDSIQLKTTNKAADCRASASKLPYVFVSRSEQGAERVASFQSELPGARYTIDRAGVEFRNGASTRLVASYIGK</sequence>
<evidence type="ECO:0000313" key="1">
    <source>
        <dbReference type="EMBL" id="WDM62841.1"/>
    </source>
</evidence>
<dbReference type="RefSeq" id="WP_164087149.1">
    <property type="nucleotide sequence ID" value="NZ_CP082270.1"/>
</dbReference>
<evidence type="ECO:0000313" key="2">
    <source>
        <dbReference type="Proteomes" id="UP001216828"/>
    </source>
</evidence>
<gene>
    <name evidence="1" type="ORF">K5L94_17265</name>
</gene>